<comment type="caution">
    <text evidence="2">The sequence shown here is derived from an EMBL/GenBank/DDBJ whole genome shotgun (WGS) entry which is preliminary data.</text>
</comment>
<name>A0A9X3NAA3_9ACTN</name>
<dbReference type="PANTHER" id="PTHR30543:SF21">
    <property type="entry name" value="NAD(P)H-DEPENDENT FMN REDUCTASE LOT6"/>
    <property type="match status" value="1"/>
</dbReference>
<dbReference type="RefSeq" id="WP_270026659.1">
    <property type="nucleotide sequence ID" value="NZ_JAPDDP010000033.1"/>
</dbReference>
<evidence type="ECO:0000259" key="1">
    <source>
        <dbReference type="Pfam" id="PF03358"/>
    </source>
</evidence>
<dbReference type="InterPro" id="IPR029039">
    <property type="entry name" value="Flavoprotein-like_sf"/>
</dbReference>
<keyword evidence="3" id="KW-1185">Reference proteome</keyword>
<organism evidence="2 3">
    <name type="scientific">Solirubrobacter phytolaccae</name>
    <dbReference type="NCBI Taxonomy" id="1404360"/>
    <lineage>
        <taxon>Bacteria</taxon>
        <taxon>Bacillati</taxon>
        <taxon>Actinomycetota</taxon>
        <taxon>Thermoleophilia</taxon>
        <taxon>Solirubrobacterales</taxon>
        <taxon>Solirubrobacteraceae</taxon>
        <taxon>Solirubrobacter</taxon>
    </lineage>
</organism>
<dbReference type="Gene3D" id="3.40.50.360">
    <property type="match status" value="1"/>
</dbReference>
<reference evidence="2" key="1">
    <citation type="submission" date="2022-10" db="EMBL/GenBank/DDBJ databases">
        <title>The WGS of Solirubrobacter phytolaccae KCTC 29190.</title>
        <authorList>
            <person name="Jiang Z."/>
        </authorList>
    </citation>
    <scope>NUCLEOTIDE SEQUENCE</scope>
    <source>
        <strain evidence="2">KCTC 29190</strain>
    </source>
</reference>
<dbReference type="InterPro" id="IPR050712">
    <property type="entry name" value="NAD(P)H-dep_reductase"/>
</dbReference>
<proteinExistence type="predicted"/>
<dbReference type="InterPro" id="IPR005025">
    <property type="entry name" value="FMN_Rdtase-like_dom"/>
</dbReference>
<dbReference type="GO" id="GO:0016491">
    <property type="term" value="F:oxidoreductase activity"/>
    <property type="evidence" value="ECO:0007669"/>
    <property type="project" value="InterPro"/>
</dbReference>
<dbReference type="GO" id="GO:0005829">
    <property type="term" value="C:cytosol"/>
    <property type="evidence" value="ECO:0007669"/>
    <property type="project" value="TreeGrafter"/>
</dbReference>
<dbReference type="AlphaFoldDB" id="A0A9X3NAA3"/>
<dbReference type="SUPFAM" id="SSF52218">
    <property type="entry name" value="Flavoproteins"/>
    <property type="match status" value="1"/>
</dbReference>
<dbReference type="Pfam" id="PF03358">
    <property type="entry name" value="FMN_red"/>
    <property type="match status" value="1"/>
</dbReference>
<dbReference type="GO" id="GO:0010181">
    <property type="term" value="F:FMN binding"/>
    <property type="evidence" value="ECO:0007669"/>
    <property type="project" value="TreeGrafter"/>
</dbReference>
<dbReference type="EMBL" id="JAPDDP010000033">
    <property type="protein sequence ID" value="MDA0182296.1"/>
    <property type="molecule type" value="Genomic_DNA"/>
</dbReference>
<gene>
    <name evidence="2" type="ORF">OJ997_18460</name>
</gene>
<dbReference type="Proteomes" id="UP001147653">
    <property type="component" value="Unassembled WGS sequence"/>
</dbReference>
<evidence type="ECO:0000313" key="2">
    <source>
        <dbReference type="EMBL" id="MDA0182296.1"/>
    </source>
</evidence>
<accession>A0A9X3NAA3</accession>
<protein>
    <submittedName>
        <fullName evidence="2">NAD(P)H-dependent oxidoreductase</fullName>
    </submittedName>
</protein>
<feature type="domain" description="NADPH-dependent FMN reductase-like" evidence="1">
    <location>
        <begin position="4"/>
        <end position="141"/>
    </location>
</feature>
<sequence length="180" mass="19112">MPFIVGLGGTMRFGSSSERALRIAMEHAGARGAETLLIAGPRLDLPTYDPAVDPDAAAEYVIDAVERADGVILASPSYHGGMTGLLKNALDHLEALRDRPRPYLRDRPVGLIATGDGWQGPNATLQALRLTVHALQGWPTPLGIAHNVTDSGVHAVRPQLERMADQVLDLATLREGAAVA</sequence>
<dbReference type="PANTHER" id="PTHR30543">
    <property type="entry name" value="CHROMATE REDUCTASE"/>
    <property type="match status" value="1"/>
</dbReference>
<evidence type="ECO:0000313" key="3">
    <source>
        <dbReference type="Proteomes" id="UP001147653"/>
    </source>
</evidence>